<evidence type="ECO:0000259" key="7">
    <source>
        <dbReference type="Pfam" id="PF21981"/>
    </source>
</evidence>
<dbReference type="RefSeq" id="WP_071140797.1">
    <property type="nucleotide sequence ID" value="NZ_CP035282.1"/>
</dbReference>
<gene>
    <name evidence="5" type="primary">recX</name>
    <name evidence="9" type="ORF">EQM13_06145</name>
</gene>
<feature type="domain" description="RecX third three-helical" evidence="7">
    <location>
        <begin position="152"/>
        <end position="199"/>
    </location>
</feature>
<evidence type="ECO:0000256" key="1">
    <source>
        <dbReference type="ARBA" id="ARBA00004496"/>
    </source>
</evidence>
<dbReference type="Pfam" id="PF21981">
    <property type="entry name" value="RecX_HTH3"/>
    <property type="match status" value="1"/>
</dbReference>
<dbReference type="Pfam" id="PF02631">
    <property type="entry name" value="RecX_HTH2"/>
    <property type="match status" value="1"/>
</dbReference>
<comment type="similarity">
    <text evidence="2 5">Belongs to the RecX family.</text>
</comment>
<dbReference type="KEGG" id="spoa:EQM13_06145"/>
<proteinExistence type="inferred from homology"/>
<evidence type="ECO:0000313" key="9">
    <source>
        <dbReference type="EMBL" id="QAT61196.1"/>
    </source>
</evidence>
<dbReference type="InterPro" id="IPR036388">
    <property type="entry name" value="WH-like_DNA-bd_sf"/>
</dbReference>
<comment type="function">
    <text evidence="5">Modulates RecA activity.</text>
</comment>
<dbReference type="Proteomes" id="UP000287969">
    <property type="component" value="Chromosome"/>
</dbReference>
<comment type="subcellular location">
    <subcellularLocation>
        <location evidence="1 5">Cytoplasm</location>
    </subcellularLocation>
</comment>
<dbReference type="HAMAP" id="MF_01114">
    <property type="entry name" value="RecX"/>
    <property type="match status" value="1"/>
</dbReference>
<evidence type="ECO:0000259" key="6">
    <source>
        <dbReference type="Pfam" id="PF02631"/>
    </source>
</evidence>
<dbReference type="PANTHER" id="PTHR33602:SF1">
    <property type="entry name" value="REGULATORY PROTEIN RECX FAMILY PROTEIN"/>
    <property type="match status" value="1"/>
</dbReference>
<dbReference type="InterPro" id="IPR053924">
    <property type="entry name" value="RecX_HTH_2nd"/>
</dbReference>
<evidence type="ECO:0000256" key="5">
    <source>
        <dbReference type="HAMAP-Rule" id="MF_01114"/>
    </source>
</evidence>
<dbReference type="GO" id="GO:0006282">
    <property type="term" value="P:regulation of DNA repair"/>
    <property type="evidence" value="ECO:0007669"/>
    <property type="project" value="UniProtKB-UniRule"/>
</dbReference>
<evidence type="ECO:0000259" key="8">
    <source>
        <dbReference type="Pfam" id="PF21982"/>
    </source>
</evidence>
<dbReference type="OrthoDB" id="5421057at2"/>
<keyword evidence="4 5" id="KW-0963">Cytoplasm</keyword>
<dbReference type="InterPro" id="IPR003783">
    <property type="entry name" value="Regulatory_RecX"/>
</dbReference>
<dbReference type="PANTHER" id="PTHR33602">
    <property type="entry name" value="REGULATORY PROTEIN RECX FAMILY PROTEIN"/>
    <property type="match status" value="1"/>
</dbReference>
<dbReference type="GO" id="GO:0005737">
    <property type="term" value="C:cytoplasm"/>
    <property type="evidence" value="ECO:0007669"/>
    <property type="project" value="UniProtKB-SubCell"/>
</dbReference>
<dbReference type="AlphaFoldDB" id="A0A410QB25"/>
<evidence type="ECO:0000256" key="2">
    <source>
        <dbReference type="ARBA" id="ARBA00009695"/>
    </source>
</evidence>
<keyword evidence="10" id="KW-1185">Reference proteome</keyword>
<dbReference type="Pfam" id="PF21982">
    <property type="entry name" value="RecX_HTH1"/>
    <property type="match status" value="1"/>
</dbReference>
<sequence length="204" mass="24315">MKITKIESQKNKERVNIYIDDSFAFGLSSEISYKYDLKEDMTVSQEWVENVLKSEELNKGKNYALNLLSYRWKTEKEIIDRMSEKGYEKEIIENTVLYLKDQNLINDRRFAEIYFEEKSKLNGLGIKRIRYELSMKGISKEILEEVVNEESDEEFERALELANKKISSYKNDSKEKIYRKLGGYLQRKGYSYDCIRNVLNKILF</sequence>
<dbReference type="InterPro" id="IPR053925">
    <property type="entry name" value="RecX_HTH_3rd"/>
</dbReference>
<evidence type="ECO:0000256" key="3">
    <source>
        <dbReference type="ARBA" id="ARBA00018111"/>
    </source>
</evidence>
<dbReference type="Gene3D" id="1.10.10.10">
    <property type="entry name" value="Winged helix-like DNA-binding domain superfamily/Winged helix DNA-binding domain"/>
    <property type="match status" value="3"/>
</dbReference>
<protein>
    <recommendedName>
        <fullName evidence="3 5">Regulatory protein RecX</fullName>
    </recommendedName>
</protein>
<organism evidence="9 10">
    <name type="scientific">Acidilutibacter cellobiosedens</name>
    <dbReference type="NCBI Taxonomy" id="2507161"/>
    <lineage>
        <taxon>Bacteria</taxon>
        <taxon>Bacillati</taxon>
        <taxon>Bacillota</taxon>
        <taxon>Tissierellia</taxon>
        <taxon>Tissierellales</taxon>
        <taxon>Acidilutibacteraceae</taxon>
        <taxon>Acidilutibacter</taxon>
    </lineage>
</organism>
<evidence type="ECO:0000256" key="4">
    <source>
        <dbReference type="ARBA" id="ARBA00022490"/>
    </source>
</evidence>
<feature type="domain" description="RecX first three-helical" evidence="8">
    <location>
        <begin position="61"/>
        <end position="99"/>
    </location>
</feature>
<dbReference type="InterPro" id="IPR053926">
    <property type="entry name" value="RecX_HTH_1st"/>
</dbReference>
<feature type="domain" description="RecX second three-helical" evidence="6">
    <location>
        <begin position="106"/>
        <end position="146"/>
    </location>
</feature>
<name>A0A410QB25_9FIRM</name>
<evidence type="ECO:0000313" key="10">
    <source>
        <dbReference type="Proteomes" id="UP000287969"/>
    </source>
</evidence>
<reference evidence="10" key="1">
    <citation type="submission" date="2019-01" db="EMBL/GenBank/DDBJ databases">
        <title>Draft genomes of a novel of Sporanaerobacter strains.</title>
        <authorList>
            <person name="Ma S."/>
        </authorList>
    </citation>
    <scope>NUCLEOTIDE SEQUENCE [LARGE SCALE GENOMIC DNA]</scope>
    <source>
        <strain evidence="10">NJN-17</strain>
    </source>
</reference>
<dbReference type="EMBL" id="CP035282">
    <property type="protein sequence ID" value="QAT61196.1"/>
    <property type="molecule type" value="Genomic_DNA"/>
</dbReference>
<accession>A0A410QB25</accession>